<keyword evidence="14" id="KW-1185">Reference proteome</keyword>
<evidence type="ECO:0000256" key="6">
    <source>
        <dbReference type="ARBA" id="ARBA00022837"/>
    </source>
</evidence>
<dbReference type="InterPro" id="IPR004798">
    <property type="entry name" value="CAX-like"/>
</dbReference>
<accession>A0A0P1B8Z6</accession>
<feature type="transmembrane region" description="Helical" evidence="10">
    <location>
        <begin position="237"/>
        <end position="257"/>
    </location>
</feature>
<keyword evidence="9 10" id="KW-0472">Membrane</keyword>
<feature type="transmembrane region" description="Helical" evidence="10">
    <location>
        <begin position="447"/>
        <end position="470"/>
    </location>
</feature>
<dbReference type="GO" id="GO:0015369">
    <property type="term" value="F:calcium:proton antiporter activity"/>
    <property type="evidence" value="ECO:0007669"/>
    <property type="project" value="UniProtKB-UniRule"/>
</dbReference>
<dbReference type="Pfam" id="PF01699">
    <property type="entry name" value="Na_Ca_ex"/>
    <property type="match status" value="2"/>
</dbReference>
<dbReference type="GO" id="GO:0006874">
    <property type="term" value="P:intracellular calcium ion homeostasis"/>
    <property type="evidence" value="ECO:0007669"/>
    <property type="project" value="TreeGrafter"/>
</dbReference>
<evidence type="ECO:0000256" key="7">
    <source>
        <dbReference type="ARBA" id="ARBA00022989"/>
    </source>
</evidence>
<evidence type="ECO:0000256" key="5">
    <source>
        <dbReference type="ARBA" id="ARBA00022692"/>
    </source>
</evidence>
<feature type="transmembrane region" description="Helical" evidence="10">
    <location>
        <begin position="170"/>
        <end position="188"/>
    </location>
</feature>
<evidence type="ECO:0000256" key="8">
    <source>
        <dbReference type="ARBA" id="ARBA00023065"/>
    </source>
</evidence>
<evidence type="ECO:0000256" key="3">
    <source>
        <dbReference type="ARBA" id="ARBA00022448"/>
    </source>
</evidence>
<dbReference type="STRING" id="401625.A0A0P1B8Z6"/>
<keyword evidence="6 10" id="KW-0106">Calcium</keyword>
<keyword evidence="3 10" id="KW-0813">Transport</keyword>
<evidence type="ECO:0000313" key="13">
    <source>
        <dbReference type="EMBL" id="CEH12165.1"/>
    </source>
</evidence>
<dbReference type="InterPro" id="IPR004713">
    <property type="entry name" value="CaH_exchang"/>
</dbReference>
<evidence type="ECO:0000256" key="11">
    <source>
        <dbReference type="SAM" id="MobiDB-lite"/>
    </source>
</evidence>
<dbReference type="NCBIfam" id="TIGR00378">
    <property type="entry name" value="cax"/>
    <property type="match status" value="1"/>
</dbReference>
<sequence length="541" mass="57439">MASPKQPESILRRDSTSEVGSTRAGLIQRPSKKTTLALESQEGSSTSSNEASGEKGAGGDSSLDRLGSGSTGAAGIASGAVGDASGIGGNSTGAARRSSTAANSSRRNLTKGESESRLGLGGNGPPRRMTMTSERQLLGRTLTSLLTPERPLAAAPTHYRSFINIIKYNPLNILLLCIPVSWALHFALDQTQKTPQLVTFIMSFLAIMPLAALLSYGTEEVALRVGETLGGLLNATLGNAVELIVAILALIQCQLVITQTSLIGSILSNLLLVLGMCFFVGGIRFKEQEFQQTAAQLNSSILAMAVIAVLIPAGFHATLGIDVTDDLERSELLKVSRGVSIILLFIYAGYLYFQLRSHTHLYASEAEEEEEVTLSLPMAVGLLVVSTVLVGVTSEWLVDAIDGFSDNFGVPKTWIGLVLLPIVSNAAEHATAVTASYKNKIDLAMGVAVGSSIQIAMFVIPLLVVIAWGLDKPLSLLFDPFVAILLFLAVLITNYAIADGRSNYMEGWLLMNTFIIIALVAWFIPDGGSLFSDDYCRTGVP</sequence>
<evidence type="ECO:0000256" key="9">
    <source>
        <dbReference type="ARBA" id="ARBA00023136"/>
    </source>
</evidence>
<feature type="transmembrane region" description="Helical" evidence="10">
    <location>
        <begin position="335"/>
        <end position="353"/>
    </location>
</feature>
<evidence type="ECO:0000256" key="1">
    <source>
        <dbReference type="ARBA" id="ARBA00004127"/>
    </source>
</evidence>
<evidence type="ECO:0000313" key="14">
    <source>
        <dbReference type="Proteomes" id="UP000054845"/>
    </source>
</evidence>
<feature type="transmembrane region" description="Helical" evidence="10">
    <location>
        <begin position="297"/>
        <end position="315"/>
    </location>
</feature>
<reference evidence="13 14" key="1">
    <citation type="submission" date="2014-09" db="EMBL/GenBank/DDBJ databases">
        <authorList>
            <person name="Magalhaes I.L.F."/>
            <person name="Oliveira U."/>
            <person name="Santos F.R."/>
            <person name="Vidigal T.H.D.A."/>
            <person name="Brescovit A.D."/>
            <person name="Santos A.J."/>
        </authorList>
    </citation>
    <scope>NUCLEOTIDE SEQUENCE [LARGE SCALE GENOMIC DNA]</scope>
</reference>
<feature type="transmembrane region" description="Helical" evidence="10">
    <location>
        <begin position="194"/>
        <end position="216"/>
    </location>
</feature>
<name>A0A0P1B8Z6_9BASI</name>
<evidence type="ECO:0000259" key="12">
    <source>
        <dbReference type="Pfam" id="PF01699"/>
    </source>
</evidence>
<feature type="transmembrane region" description="Helical" evidence="10">
    <location>
        <begin position="374"/>
        <end position="394"/>
    </location>
</feature>
<dbReference type="InterPro" id="IPR044880">
    <property type="entry name" value="NCX_ion-bd_dom_sf"/>
</dbReference>
<feature type="transmembrane region" description="Helical" evidence="10">
    <location>
        <begin position="263"/>
        <end position="285"/>
    </location>
</feature>
<evidence type="ECO:0000256" key="2">
    <source>
        <dbReference type="ARBA" id="ARBA00008170"/>
    </source>
</evidence>
<evidence type="ECO:0000256" key="4">
    <source>
        <dbReference type="ARBA" id="ARBA00022568"/>
    </source>
</evidence>
<feature type="domain" description="Sodium/calcium exchanger membrane region" evidence="12">
    <location>
        <begin position="197"/>
        <end position="355"/>
    </location>
</feature>
<organism evidence="13 14">
    <name type="scientific">Ceraceosorus bombacis</name>
    <dbReference type="NCBI Taxonomy" id="401625"/>
    <lineage>
        <taxon>Eukaryota</taxon>
        <taxon>Fungi</taxon>
        <taxon>Dikarya</taxon>
        <taxon>Basidiomycota</taxon>
        <taxon>Ustilaginomycotina</taxon>
        <taxon>Exobasidiomycetes</taxon>
        <taxon>Ceraceosorales</taxon>
        <taxon>Ceraceosoraceae</taxon>
        <taxon>Ceraceosorus</taxon>
    </lineage>
</organism>
<dbReference type="EMBL" id="CCYA01000118">
    <property type="protein sequence ID" value="CEH12165.1"/>
    <property type="molecule type" value="Genomic_DNA"/>
</dbReference>
<feature type="transmembrane region" description="Helical" evidence="10">
    <location>
        <begin position="414"/>
        <end position="435"/>
    </location>
</feature>
<keyword evidence="10" id="KW-0050">Antiport</keyword>
<keyword evidence="4 10" id="KW-0109">Calcium transport</keyword>
<comment type="subcellular location">
    <subcellularLocation>
        <location evidence="1">Endomembrane system</location>
        <topology evidence="1">Multi-pass membrane protein</topology>
    </subcellularLocation>
    <subcellularLocation>
        <location evidence="10">Vacuole membrane</location>
    </subcellularLocation>
</comment>
<keyword evidence="5 10" id="KW-0812">Transmembrane</keyword>
<proteinExistence type="inferred from homology"/>
<feature type="region of interest" description="Disordered" evidence="11">
    <location>
        <begin position="1"/>
        <end position="130"/>
    </location>
</feature>
<feature type="transmembrane region" description="Helical" evidence="10">
    <location>
        <begin position="476"/>
        <end position="497"/>
    </location>
</feature>
<keyword evidence="8 10" id="KW-0406">Ion transport</keyword>
<dbReference type="Proteomes" id="UP000054845">
    <property type="component" value="Unassembled WGS sequence"/>
</dbReference>
<feature type="domain" description="Sodium/calcium exchanger membrane region" evidence="12">
    <location>
        <begin position="379"/>
        <end position="522"/>
    </location>
</feature>
<comment type="similarity">
    <text evidence="2 10">Belongs to the Ca(2+):cation antiporter (CaCA) (TC 2.A.19) family.</text>
</comment>
<dbReference type="AlphaFoldDB" id="A0A0P1B8Z6"/>
<dbReference type="PANTHER" id="PTHR31503">
    <property type="entry name" value="VACUOLAR CALCIUM ION TRANSPORTER"/>
    <property type="match status" value="1"/>
</dbReference>
<evidence type="ECO:0000256" key="10">
    <source>
        <dbReference type="RuleBase" id="RU365028"/>
    </source>
</evidence>
<feature type="compositionally biased region" description="Low complexity" evidence="11">
    <location>
        <begin position="60"/>
        <end position="84"/>
    </location>
</feature>
<dbReference type="FunFam" id="1.20.1420.30:FF:000024">
    <property type="entry name" value="Calcium/proton exchanger, variant"/>
    <property type="match status" value="1"/>
</dbReference>
<dbReference type="PANTHER" id="PTHR31503:SF20">
    <property type="entry name" value="CA(2+)_H(+) EXCHANGER, PUTATIVE (EUROFUNG)-RELATED"/>
    <property type="match status" value="1"/>
</dbReference>
<feature type="compositionally biased region" description="Polar residues" evidence="11">
    <location>
        <begin position="33"/>
        <end position="51"/>
    </location>
</feature>
<dbReference type="InterPro" id="IPR004837">
    <property type="entry name" value="NaCa_Exmemb"/>
</dbReference>
<keyword evidence="10" id="KW-0926">Vacuole</keyword>
<protein>
    <recommendedName>
        <fullName evidence="10">Vacuolar calcium ion transporter</fullName>
    </recommendedName>
</protein>
<dbReference type="OrthoDB" id="1699231at2759"/>
<feature type="compositionally biased region" description="Low complexity" evidence="11">
    <location>
        <begin position="92"/>
        <end position="107"/>
    </location>
</feature>
<dbReference type="GO" id="GO:0012505">
    <property type="term" value="C:endomembrane system"/>
    <property type="evidence" value="ECO:0007669"/>
    <property type="project" value="UniProtKB-SubCell"/>
</dbReference>
<dbReference type="Gene3D" id="1.20.1420.30">
    <property type="entry name" value="NCX, central ion-binding region"/>
    <property type="match status" value="1"/>
</dbReference>
<feature type="transmembrane region" description="Helical" evidence="10">
    <location>
        <begin position="509"/>
        <end position="525"/>
    </location>
</feature>
<dbReference type="NCBIfam" id="TIGR00846">
    <property type="entry name" value="caca2"/>
    <property type="match status" value="1"/>
</dbReference>
<comment type="function">
    <text evidence="10">Has a role in promoting intracellular calcium ion sequestration via the exchange of calcium ions for hydrogen ions across the vacuolar membrane. Involved also in manganese ion homeostasis via its uptake into the vacuole.</text>
</comment>
<dbReference type="GO" id="GO:0000329">
    <property type="term" value="C:fungal-type vacuole membrane"/>
    <property type="evidence" value="ECO:0007669"/>
    <property type="project" value="TreeGrafter"/>
</dbReference>
<keyword evidence="7 10" id="KW-1133">Transmembrane helix</keyword>